<gene>
    <name evidence="1" type="ORF">CDAR_621671</name>
</gene>
<evidence type="ECO:0000313" key="2">
    <source>
        <dbReference type="Proteomes" id="UP001054837"/>
    </source>
</evidence>
<name>A0AAV4P800_9ARAC</name>
<protein>
    <submittedName>
        <fullName evidence="1">Uncharacterized protein</fullName>
    </submittedName>
</protein>
<reference evidence="1 2" key="1">
    <citation type="submission" date="2021-06" db="EMBL/GenBank/DDBJ databases">
        <title>Caerostris darwini draft genome.</title>
        <authorList>
            <person name="Kono N."/>
            <person name="Arakawa K."/>
        </authorList>
    </citation>
    <scope>NUCLEOTIDE SEQUENCE [LARGE SCALE GENOMIC DNA]</scope>
</reference>
<sequence length="116" mass="13461">MFYNYNVNLFCQQLNDKTPSDERKQAVICRQILQDNVFHSPNIRMKNAEFIVPNPFSGDNLRHTPVNNGHFSFLRTLLASLLHPILLTKTKTQCYHCQVFVHAHRQALKTPTPAKK</sequence>
<organism evidence="1 2">
    <name type="scientific">Caerostris darwini</name>
    <dbReference type="NCBI Taxonomy" id="1538125"/>
    <lineage>
        <taxon>Eukaryota</taxon>
        <taxon>Metazoa</taxon>
        <taxon>Ecdysozoa</taxon>
        <taxon>Arthropoda</taxon>
        <taxon>Chelicerata</taxon>
        <taxon>Arachnida</taxon>
        <taxon>Araneae</taxon>
        <taxon>Araneomorphae</taxon>
        <taxon>Entelegynae</taxon>
        <taxon>Araneoidea</taxon>
        <taxon>Araneidae</taxon>
        <taxon>Caerostris</taxon>
    </lineage>
</organism>
<dbReference type="Proteomes" id="UP001054837">
    <property type="component" value="Unassembled WGS sequence"/>
</dbReference>
<proteinExistence type="predicted"/>
<keyword evidence="2" id="KW-1185">Reference proteome</keyword>
<dbReference type="EMBL" id="BPLQ01002387">
    <property type="protein sequence ID" value="GIX92286.1"/>
    <property type="molecule type" value="Genomic_DNA"/>
</dbReference>
<accession>A0AAV4P800</accession>
<comment type="caution">
    <text evidence="1">The sequence shown here is derived from an EMBL/GenBank/DDBJ whole genome shotgun (WGS) entry which is preliminary data.</text>
</comment>
<evidence type="ECO:0000313" key="1">
    <source>
        <dbReference type="EMBL" id="GIX92286.1"/>
    </source>
</evidence>
<dbReference type="AlphaFoldDB" id="A0AAV4P800"/>